<feature type="transmembrane region" description="Helical" evidence="5">
    <location>
        <begin position="267"/>
        <end position="294"/>
    </location>
</feature>
<name>A0A482VHR5_ASBVE</name>
<feature type="transmembrane region" description="Helical" evidence="5">
    <location>
        <begin position="314"/>
        <end position="342"/>
    </location>
</feature>
<gene>
    <name evidence="7" type="ORF">BDFB_000790</name>
</gene>
<dbReference type="GO" id="GO:0005886">
    <property type="term" value="C:plasma membrane"/>
    <property type="evidence" value="ECO:0007669"/>
    <property type="project" value="TreeGrafter"/>
</dbReference>
<feature type="transmembrane region" description="Helical" evidence="5">
    <location>
        <begin position="363"/>
        <end position="382"/>
    </location>
</feature>
<dbReference type="GO" id="GO:0015189">
    <property type="term" value="F:L-lysine transmembrane transporter activity"/>
    <property type="evidence" value="ECO:0007669"/>
    <property type="project" value="TreeGrafter"/>
</dbReference>
<evidence type="ECO:0000256" key="4">
    <source>
        <dbReference type="ARBA" id="ARBA00023136"/>
    </source>
</evidence>
<feature type="transmembrane region" description="Helical" evidence="5">
    <location>
        <begin position="91"/>
        <end position="112"/>
    </location>
</feature>
<dbReference type="GO" id="GO:0061459">
    <property type="term" value="F:L-arginine transmembrane transporter activity"/>
    <property type="evidence" value="ECO:0007669"/>
    <property type="project" value="TreeGrafter"/>
</dbReference>
<protein>
    <submittedName>
        <fullName evidence="7">AA permease 2 domain containing protein</fullName>
    </submittedName>
</protein>
<feature type="transmembrane region" description="Helical" evidence="5">
    <location>
        <begin position="679"/>
        <end position="698"/>
    </location>
</feature>
<feature type="transmembrane region" description="Helical" evidence="5">
    <location>
        <begin position="519"/>
        <end position="539"/>
    </location>
</feature>
<keyword evidence="8" id="KW-1185">Reference proteome</keyword>
<evidence type="ECO:0000256" key="5">
    <source>
        <dbReference type="SAM" id="Phobius"/>
    </source>
</evidence>
<reference evidence="7 8" key="1">
    <citation type="submission" date="2017-03" db="EMBL/GenBank/DDBJ databases">
        <title>Genome of the blue death feigning beetle - Asbolus verrucosus.</title>
        <authorList>
            <person name="Rider S.D."/>
        </authorList>
    </citation>
    <scope>NUCLEOTIDE SEQUENCE [LARGE SCALE GENOMIC DNA]</scope>
    <source>
        <strain evidence="7">Butters</strain>
        <tissue evidence="7">Head and leg muscle</tissue>
    </source>
</reference>
<feature type="transmembrane region" description="Helical" evidence="5">
    <location>
        <begin position="588"/>
        <end position="614"/>
    </location>
</feature>
<feature type="transmembrane region" description="Helical" evidence="5">
    <location>
        <begin position="486"/>
        <end position="507"/>
    </location>
</feature>
<dbReference type="Pfam" id="PF13520">
    <property type="entry name" value="AA_permease_2"/>
    <property type="match status" value="2"/>
</dbReference>
<keyword evidence="4 5" id="KW-0472">Membrane</keyword>
<dbReference type="FunFam" id="1.20.1740.10:FF:000010">
    <property type="entry name" value="probable cationic amino acid transporter"/>
    <property type="match status" value="1"/>
</dbReference>
<evidence type="ECO:0000313" key="8">
    <source>
        <dbReference type="Proteomes" id="UP000292052"/>
    </source>
</evidence>
<dbReference type="EMBL" id="QDEB01099598">
    <property type="protein sequence ID" value="RZC32164.1"/>
    <property type="molecule type" value="Genomic_DNA"/>
</dbReference>
<comment type="caution">
    <text evidence="7">The sequence shown here is derived from an EMBL/GenBank/DDBJ whole genome shotgun (WGS) entry which is preliminary data.</text>
</comment>
<evidence type="ECO:0000259" key="6">
    <source>
        <dbReference type="Pfam" id="PF13906"/>
    </source>
</evidence>
<feature type="transmembrane region" description="Helical" evidence="5">
    <location>
        <begin position="918"/>
        <end position="935"/>
    </location>
</feature>
<dbReference type="Proteomes" id="UP000292052">
    <property type="component" value="Unassembled WGS sequence"/>
</dbReference>
<accession>A0A482VHR5</accession>
<feature type="transmembrane region" description="Helical" evidence="5">
    <location>
        <begin position="21"/>
        <end position="48"/>
    </location>
</feature>
<feature type="transmembrane region" description="Helical" evidence="5">
    <location>
        <begin position="54"/>
        <end position="79"/>
    </location>
</feature>
<feature type="transmembrane region" description="Helical" evidence="5">
    <location>
        <begin position="181"/>
        <end position="199"/>
    </location>
</feature>
<dbReference type="FunFam" id="1.20.1740.10:FF:000050">
    <property type="entry name" value="MGC157082 protein"/>
    <property type="match status" value="1"/>
</dbReference>
<dbReference type="GO" id="GO:0097638">
    <property type="term" value="P:L-arginine import across plasma membrane"/>
    <property type="evidence" value="ECO:0007669"/>
    <property type="project" value="TreeGrafter"/>
</dbReference>
<organism evidence="7 8">
    <name type="scientific">Asbolus verrucosus</name>
    <name type="common">Desert ironclad beetle</name>
    <dbReference type="NCBI Taxonomy" id="1661398"/>
    <lineage>
        <taxon>Eukaryota</taxon>
        <taxon>Metazoa</taxon>
        <taxon>Ecdysozoa</taxon>
        <taxon>Arthropoda</taxon>
        <taxon>Hexapoda</taxon>
        <taxon>Insecta</taxon>
        <taxon>Pterygota</taxon>
        <taxon>Neoptera</taxon>
        <taxon>Endopterygota</taxon>
        <taxon>Coleoptera</taxon>
        <taxon>Polyphaga</taxon>
        <taxon>Cucujiformia</taxon>
        <taxon>Tenebrionidae</taxon>
        <taxon>Pimeliinae</taxon>
        <taxon>Asbolus</taxon>
    </lineage>
</organism>
<feature type="transmembrane region" description="Helical" evidence="5">
    <location>
        <begin position="150"/>
        <end position="169"/>
    </location>
</feature>
<dbReference type="STRING" id="1661398.A0A482VHR5"/>
<dbReference type="AlphaFoldDB" id="A0A482VHR5"/>
<dbReference type="PANTHER" id="PTHR43243:SF95">
    <property type="entry name" value="LD37241P"/>
    <property type="match status" value="1"/>
</dbReference>
<feature type="transmembrane region" description="Helical" evidence="5">
    <location>
        <begin position="626"/>
        <end position="653"/>
    </location>
</feature>
<feature type="transmembrane region" description="Helical" evidence="5">
    <location>
        <begin position="226"/>
        <end position="246"/>
    </location>
</feature>
<evidence type="ECO:0000313" key="7">
    <source>
        <dbReference type="EMBL" id="RZC32164.1"/>
    </source>
</evidence>
<comment type="subcellular location">
    <subcellularLocation>
        <location evidence="1">Membrane</location>
        <topology evidence="1">Multi-pass membrane protein</topology>
    </subcellularLocation>
</comment>
<dbReference type="InterPro" id="IPR029485">
    <property type="entry name" value="CAT_C"/>
</dbReference>
<dbReference type="OrthoDB" id="3900342at2759"/>
<dbReference type="InterPro" id="IPR002293">
    <property type="entry name" value="AA/rel_permease1"/>
</dbReference>
<evidence type="ECO:0000256" key="3">
    <source>
        <dbReference type="ARBA" id="ARBA00022989"/>
    </source>
</evidence>
<evidence type="ECO:0000256" key="1">
    <source>
        <dbReference type="ARBA" id="ARBA00004141"/>
    </source>
</evidence>
<feature type="transmembrane region" description="Helical" evidence="5">
    <location>
        <begin position="835"/>
        <end position="855"/>
    </location>
</feature>
<feature type="transmembrane region" description="Helical" evidence="5">
    <location>
        <begin position="704"/>
        <end position="726"/>
    </location>
</feature>
<feature type="transmembrane region" description="Helical" evidence="5">
    <location>
        <begin position="789"/>
        <end position="815"/>
    </location>
</feature>
<dbReference type="Gene3D" id="1.20.1740.10">
    <property type="entry name" value="Amino acid/polyamine transporter I"/>
    <property type="match status" value="2"/>
</dbReference>
<feature type="transmembrane region" description="Helical" evidence="5">
    <location>
        <begin position="388"/>
        <end position="409"/>
    </location>
</feature>
<keyword evidence="3 5" id="KW-1133">Transmembrane helix</keyword>
<dbReference type="GO" id="GO:0000064">
    <property type="term" value="F:L-ornithine transmembrane transporter activity"/>
    <property type="evidence" value="ECO:0007669"/>
    <property type="project" value="TreeGrafter"/>
</dbReference>
<sequence length="995" mass="108184">MVNRFFASLSRKKTINDDGSQLARVLSLLDLSALGVGSTLGLGVYILAGSVAKTVAGPAVCISFLVAAIASAVAGLCYAEFAARVPKAGSAYVYSYVCVGEVVAYVIGWNLILEYAIGTASVARGLSGYIDALADHKIKQGMESAVPMDVNFLATYPDFLAFGFVMLLTVGVKESSRLNNVFTALNLVTIGIVIVAGAIKANPSNWTIPKEDIPAKDRSKAGDGGFAPFGISGIMAGAAQCFFGFVGFDAVATTGEEAKNPQRNIPLAIVISLVIIFLSYFGISTVLTMMWPYYDQDDKAPFPYVFDMLGWSVIKWIVTSGAVIALCTSLLGAMFPLPRVIYAMSNDGLIFKFLAKIHPKTKTPFIATILSGILVGIMAILFDTDQLISMMSIGTLLAYTIVAVCVLILRYQPAETSEYPNLELKQNLDSEYTFYGIFRQIFNLNMNKYASSMSGMITNWSIIIFSLFAAFFDAFIIYVIDEITKPYYMTLFIIVVIIMLTLIVVIARQPIDNVKLSFRVPWVPFIPCLSIIINLYLMLELDVETWIRFVVWLFIDLMKMGLNTVTFRKVTETLSRKKIVEFETGTKLAKVLTTLDLTALGVGSTLGVGVYVLAGDVAKNTAGPAVTVSFFIAAVTSILAGSATVVKALFLYLDELSDKVMSQFFEENMPMSGSGLGHYADIFSLGLSLVFAVAIALGAKESSLVNNIFTLINLSVVVTVIISGLWKVKASNWSIPQEAAAGHGTGGFAPYGIKGVIQGAARCFFGFIGFDCIATAGEEAKTPQRSIPIGVVVSLLIVFFAYFGISTVLTMMWPYFLQDENAPLPHVYEEVGWPALKYVVSVGAICGLFSSLLGAMFPLPRIIYAMASDGLLFKVLSIVHPKFQTPFMGTLIAGGIAGCLACIFELNKLANMMSIGTLLAYSMVAACVLILRYAVDEPEKKFEDKEVLTVGKYLLQMFNRKRLSIVVNVYLMTTLPAHTWEYYAYWMLIGAEIHS</sequence>
<dbReference type="Pfam" id="PF13906">
    <property type="entry name" value="AA_permease_C"/>
    <property type="match status" value="1"/>
</dbReference>
<feature type="domain" description="Cationic amino acid transporter C-terminal" evidence="6">
    <location>
        <begin position="518"/>
        <end position="557"/>
    </location>
</feature>
<keyword evidence="2 5" id="KW-0812">Transmembrane</keyword>
<feature type="transmembrane region" description="Helical" evidence="5">
    <location>
        <begin position="886"/>
        <end position="906"/>
    </location>
</feature>
<feature type="transmembrane region" description="Helical" evidence="5">
    <location>
        <begin position="457"/>
        <end position="480"/>
    </location>
</feature>
<proteinExistence type="predicted"/>
<dbReference type="PANTHER" id="PTHR43243">
    <property type="entry name" value="INNER MEMBRANE TRANSPORTER YGJI-RELATED"/>
    <property type="match status" value="1"/>
</dbReference>
<evidence type="ECO:0000256" key="2">
    <source>
        <dbReference type="ARBA" id="ARBA00022692"/>
    </source>
</evidence>